<feature type="compositionally biased region" description="Polar residues" evidence="6">
    <location>
        <begin position="428"/>
        <end position="446"/>
    </location>
</feature>
<feature type="region of interest" description="Disordered" evidence="6">
    <location>
        <begin position="1"/>
        <end position="35"/>
    </location>
</feature>
<feature type="compositionally biased region" description="Low complexity" evidence="6">
    <location>
        <begin position="218"/>
        <end position="230"/>
    </location>
</feature>
<accession>A0AAD6YTF5</accession>
<dbReference type="PANTHER" id="PTHR12400">
    <property type="entry name" value="INOSITOL POLYPHOSPHATE KINASE"/>
    <property type="match status" value="1"/>
</dbReference>
<feature type="region of interest" description="Disordered" evidence="6">
    <location>
        <begin position="1113"/>
        <end position="1141"/>
    </location>
</feature>
<feature type="compositionally biased region" description="Low complexity" evidence="6">
    <location>
        <begin position="464"/>
        <end position="475"/>
    </location>
</feature>
<dbReference type="EC" id="2.7.-.-" evidence="4"/>
<feature type="coiled-coil region" evidence="5">
    <location>
        <begin position="1414"/>
        <end position="1466"/>
    </location>
</feature>
<feature type="region of interest" description="Disordered" evidence="6">
    <location>
        <begin position="930"/>
        <end position="962"/>
    </location>
</feature>
<dbReference type="Gene3D" id="3.30.470.160">
    <property type="entry name" value="Inositol polyphosphate kinase"/>
    <property type="match status" value="1"/>
</dbReference>
<organism evidence="7 8">
    <name type="scientific">Mycena pura</name>
    <dbReference type="NCBI Taxonomy" id="153505"/>
    <lineage>
        <taxon>Eukaryota</taxon>
        <taxon>Fungi</taxon>
        <taxon>Dikarya</taxon>
        <taxon>Basidiomycota</taxon>
        <taxon>Agaricomycotina</taxon>
        <taxon>Agaricomycetes</taxon>
        <taxon>Agaricomycetidae</taxon>
        <taxon>Agaricales</taxon>
        <taxon>Marasmiineae</taxon>
        <taxon>Mycenaceae</taxon>
        <taxon>Mycena</taxon>
    </lineage>
</organism>
<dbReference type="GO" id="GO:0032958">
    <property type="term" value="P:inositol phosphate biosynthetic process"/>
    <property type="evidence" value="ECO:0007669"/>
    <property type="project" value="InterPro"/>
</dbReference>
<evidence type="ECO:0000256" key="4">
    <source>
        <dbReference type="RuleBase" id="RU363090"/>
    </source>
</evidence>
<feature type="compositionally biased region" description="Polar residues" evidence="6">
    <location>
        <begin position="1579"/>
        <end position="1591"/>
    </location>
</feature>
<feature type="region of interest" description="Disordered" evidence="6">
    <location>
        <begin position="372"/>
        <end position="475"/>
    </location>
</feature>
<feature type="compositionally biased region" description="Polar residues" evidence="6">
    <location>
        <begin position="1546"/>
        <end position="1557"/>
    </location>
</feature>
<keyword evidence="5" id="KW-0175">Coiled coil</keyword>
<comment type="similarity">
    <text evidence="1 4">Belongs to the inositol phosphokinase (IPK) family.</text>
</comment>
<dbReference type="InterPro" id="IPR038286">
    <property type="entry name" value="IPK_sf"/>
</dbReference>
<feature type="compositionally biased region" description="Basic residues" evidence="6">
    <location>
        <begin position="146"/>
        <end position="157"/>
    </location>
</feature>
<evidence type="ECO:0000256" key="3">
    <source>
        <dbReference type="ARBA" id="ARBA00022777"/>
    </source>
</evidence>
<feature type="region of interest" description="Disordered" evidence="6">
    <location>
        <begin position="627"/>
        <end position="650"/>
    </location>
</feature>
<sequence length="1646" mass="184390">MIMTQRYRHLTSETGIRHGSSWRKRARGSRKRRRDKFEDFVRCTCRLYRLPHPVNVPYEIQPTFLFALLPIPTDRFPKRRLQSPHSSPTRPTSSMGSAADNNPPKTHLYRFPPSSGPATTPRSPRLPSATPREQEGHGQTPSSVFRRSKSPKKHRKDRSASDSDGYVTERSFPRHIPLTSLAQRNAARALTLPSSSSTSALAHLLSDATAARPLSARSHSSSSSTSSSSTHHSHDRIPSQPSTAGIGRKVAATLQLFKETKEDNGSGGPGTRTGSSKRAEDVAEAKFEFVKRSEWPDREAAAVRRKSMTALRRVKTRESVLQDELPEVKSPLRDTFLDDLASWRENVSSSQEGGRGRRRQRPADEPVFEIELSAPHAYPPSPSPSRSRSSRVQASRFHEDASPREASHGRTSTSELTSYLPTPRPHTKSPSHLEISQQLSHHSSPLESAGLSPWSTDDESAWETASATTSTSTTSAGAPIFLETLSHSSHLDVLQHPPLIREDTEHPKYRGLLDLDLDLAEQLPHIPLRPFRNQVGGHSAIYKFTKQAVCKPLVSRENLFYESVEREAPPLLGYIPRYLGVMLVTYRRVPKAPASPTSTSEVTRPSCRKTTTNVRQHVHPDCIAISEDIDEQEDHGDTDTDSAEMPEVALDRNRHIIPEWMLRGRKRSFSQSNATIPFIDRRAHLNGGAASSPDLGVPSMSSTPRARPSPLSRYPPSVTSGMDVPTPVNSPSRLMSAKSAQKPTARQFLVKPASDEKGDFSRPSMASSTSTPTLQSPWFGGIGSTTVNTKLKDHVFSTVLRRFRRRTGGRLAAGNKSDDDGDVADVEGDARSQDPSPRRTRNGKMRPMISQVDCLREAETVSLPIRRVHSESTMASPAKLEALEMEEYRSKNMMDVFDMDFDRTHVKSFHHRASTSPGWRELDLSPSIKRRRSRSRSFALGASPSPRLRHSPSLSLNTSLERNPSVTRQNHFILMEDLTGRLKHPCVIDLKMGTRQYGLDATLAKKKSQRKKCDRTTSRSLGVRVCGMQDKYMGRDVRPDAFPSVLASFLHNGERLLAYQIPILLQKLYGLARIINRLKGYRFYGCSLLLIYDGDPELQDQLRSCYMEQPSYMSKRGESLERPNSQTSEKPSLRRTHSEDLLVGPVTKRGRRKRGEINVRIVDFAHTTTGRDWRPYTDFNDRPPELTSPQGYQADVDPETGLIYARFPPHYPEEADRGFLFGLRSLAAALEQIWNDERIRRIKLCRDDSSIAGLRLPPLPTYGKEIFEEIFGSPTEDEDPAYNNKPFASSNKAVVGIAYRSVLSTDSNALGSHIFCGAFTFSIVPTNCSILREFALHVKRPLPNPATIRDDVVMCSLHPSNDYKTVKPSAYMHAKLTYSHLVRSFGFEPVNNFRDLQSRDIFLAVPDPPGKAVVRNVNDKNAQLQKQLENVVREANSEINLLNNKNAELQRDLELERRKVHDLQEAGRERDREYQKLKAQHDKIKRKALLAPQGPLNVSPGENQFNKVKAFASNPVDGAVMGGTEMQRTPFVNRSGSYAPLPHGNTWGQQHQPNTQHPTRRTQLHRQPFAAQSGDRTYHSTNASDHSGSSQEVEKLLVEQTVRPTPNQGWSTAPPPRRTVPRVFAPRTNQQQRMPGGFRPAGVPRS</sequence>
<keyword evidence="8" id="KW-1185">Reference proteome</keyword>
<dbReference type="GO" id="GO:0005634">
    <property type="term" value="C:nucleus"/>
    <property type="evidence" value="ECO:0007669"/>
    <property type="project" value="TreeGrafter"/>
</dbReference>
<feature type="compositionally biased region" description="Low complexity" evidence="6">
    <location>
        <begin position="943"/>
        <end position="956"/>
    </location>
</feature>
<feature type="compositionally biased region" description="Polar residues" evidence="6">
    <location>
        <begin position="1602"/>
        <end position="1611"/>
    </location>
</feature>
<feature type="region of interest" description="Disordered" evidence="6">
    <location>
        <begin position="258"/>
        <end position="280"/>
    </location>
</feature>
<dbReference type="Proteomes" id="UP001219525">
    <property type="component" value="Unassembled WGS sequence"/>
</dbReference>
<feature type="region of interest" description="Disordered" evidence="6">
    <location>
        <begin position="212"/>
        <end position="246"/>
    </location>
</feature>
<dbReference type="GO" id="GO:0008440">
    <property type="term" value="F:inositol-1,4,5-trisphosphate 3-kinase activity"/>
    <property type="evidence" value="ECO:0007669"/>
    <property type="project" value="TreeGrafter"/>
</dbReference>
<feature type="compositionally biased region" description="Polar residues" evidence="6">
    <location>
        <begin position="764"/>
        <end position="776"/>
    </location>
</feature>
<evidence type="ECO:0000313" key="7">
    <source>
        <dbReference type="EMBL" id="KAJ7228934.1"/>
    </source>
</evidence>
<dbReference type="PANTHER" id="PTHR12400:SF21">
    <property type="entry name" value="KINASE"/>
    <property type="match status" value="1"/>
</dbReference>
<feature type="compositionally biased region" description="Polar residues" evidence="6">
    <location>
        <begin position="95"/>
        <end position="104"/>
    </location>
</feature>
<dbReference type="GO" id="GO:0000824">
    <property type="term" value="F:inositol-1,4,5,6-tetrakisphosphate 3-kinase activity"/>
    <property type="evidence" value="ECO:0007669"/>
    <property type="project" value="TreeGrafter"/>
</dbReference>
<evidence type="ECO:0000313" key="8">
    <source>
        <dbReference type="Proteomes" id="UP001219525"/>
    </source>
</evidence>
<gene>
    <name evidence="7" type="ORF">GGX14DRAFT_538950</name>
</gene>
<dbReference type="Pfam" id="PF03770">
    <property type="entry name" value="IPK"/>
    <property type="match status" value="1"/>
</dbReference>
<feature type="region of interest" description="Disordered" evidence="6">
    <location>
        <begin position="751"/>
        <end position="777"/>
    </location>
</feature>
<keyword evidence="2 4" id="KW-0808">Transferase</keyword>
<keyword evidence="3 4" id="KW-0418">Kinase</keyword>
<feature type="compositionally biased region" description="Basic residues" evidence="6">
    <location>
        <begin position="20"/>
        <end position="34"/>
    </location>
</feature>
<evidence type="ECO:0000256" key="2">
    <source>
        <dbReference type="ARBA" id="ARBA00022679"/>
    </source>
</evidence>
<feature type="compositionally biased region" description="Acidic residues" evidence="6">
    <location>
        <begin position="627"/>
        <end position="644"/>
    </location>
</feature>
<evidence type="ECO:0000256" key="1">
    <source>
        <dbReference type="ARBA" id="ARBA00007374"/>
    </source>
</evidence>
<comment type="caution">
    <text evidence="7">The sequence shown here is derived from an EMBL/GenBank/DDBJ whole genome shotgun (WGS) entry which is preliminary data.</text>
</comment>
<proteinExistence type="inferred from homology"/>
<evidence type="ECO:0000256" key="6">
    <source>
        <dbReference type="SAM" id="MobiDB-lite"/>
    </source>
</evidence>
<dbReference type="GO" id="GO:0046854">
    <property type="term" value="P:phosphatidylinositol phosphate biosynthetic process"/>
    <property type="evidence" value="ECO:0007669"/>
    <property type="project" value="TreeGrafter"/>
</dbReference>
<feature type="compositionally biased region" description="Low complexity" evidence="6">
    <location>
        <begin position="83"/>
        <end position="94"/>
    </location>
</feature>
<dbReference type="SUPFAM" id="SSF56104">
    <property type="entry name" value="SAICAR synthase-like"/>
    <property type="match status" value="1"/>
</dbReference>
<feature type="region of interest" description="Disordered" evidence="6">
    <location>
        <begin position="685"/>
        <end position="734"/>
    </location>
</feature>
<reference evidence="7" key="1">
    <citation type="submission" date="2023-03" db="EMBL/GenBank/DDBJ databases">
        <title>Massive genome expansion in bonnet fungi (Mycena s.s.) driven by repeated elements and novel gene families across ecological guilds.</title>
        <authorList>
            <consortium name="Lawrence Berkeley National Laboratory"/>
            <person name="Harder C.B."/>
            <person name="Miyauchi S."/>
            <person name="Viragh M."/>
            <person name="Kuo A."/>
            <person name="Thoen E."/>
            <person name="Andreopoulos B."/>
            <person name="Lu D."/>
            <person name="Skrede I."/>
            <person name="Drula E."/>
            <person name="Henrissat B."/>
            <person name="Morin E."/>
            <person name="Kohler A."/>
            <person name="Barry K."/>
            <person name="LaButti K."/>
            <person name="Morin E."/>
            <person name="Salamov A."/>
            <person name="Lipzen A."/>
            <person name="Mereny Z."/>
            <person name="Hegedus B."/>
            <person name="Baldrian P."/>
            <person name="Stursova M."/>
            <person name="Weitz H."/>
            <person name="Taylor A."/>
            <person name="Grigoriev I.V."/>
            <person name="Nagy L.G."/>
            <person name="Martin F."/>
            <person name="Kauserud H."/>
        </authorList>
    </citation>
    <scope>NUCLEOTIDE SEQUENCE</scope>
    <source>
        <strain evidence="7">9144</strain>
    </source>
</reference>
<name>A0AAD6YTF5_9AGAR</name>
<feature type="compositionally biased region" description="Polar residues" evidence="6">
    <location>
        <begin position="409"/>
        <end position="420"/>
    </location>
</feature>
<feature type="region of interest" description="Disordered" evidence="6">
    <location>
        <begin position="810"/>
        <end position="846"/>
    </location>
</feature>
<feature type="region of interest" description="Disordered" evidence="6">
    <location>
        <begin position="1532"/>
        <end position="1646"/>
    </location>
</feature>
<dbReference type="GO" id="GO:0005737">
    <property type="term" value="C:cytoplasm"/>
    <property type="evidence" value="ECO:0007669"/>
    <property type="project" value="TreeGrafter"/>
</dbReference>
<feature type="region of interest" description="Disordered" evidence="6">
    <location>
        <begin position="592"/>
        <end position="614"/>
    </location>
</feature>
<evidence type="ECO:0000256" key="5">
    <source>
        <dbReference type="SAM" id="Coils"/>
    </source>
</evidence>
<feature type="region of interest" description="Disordered" evidence="6">
    <location>
        <begin position="76"/>
        <end position="171"/>
    </location>
</feature>
<feature type="compositionally biased region" description="Basic and acidic residues" evidence="6">
    <location>
        <begin position="396"/>
        <end position="408"/>
    </location>
</feature>
<protein>
    <recommendedName>
        <fullName evidence="4">Kinase</fullName>
        <ecNumber evidence="4">2.7.-.-</ecNumber>
    </recommendedName>
</protein>
<dbReference type="EMBL" id="JARJCW010000002">
    <property type="protein sequence ID" value="KAJ7228934.1"/>
    <property type="molecule type" value="Genomic_DNA"/>
</dbReference>
<dbReference type="InterPro" id="IPR005522">
    <property type="entry name" value="IPK"/>
</dbReference>
<feature type="compositionally biased region" description="Polar residues" evidence="6">
    <location>
        <begin position="595"/>
        <end position="614"/>
    </location>
</feature>